<dbReference type="SUPFAM" id="SSF52058">
    <property type="entry name" value="L domain-like"/>
    <property type="match status" value="2"/>
</dbReference>
<dbReference type="GO" id="GO:0009745">
    <property type="term" value="P:sucrose mediated signaling"/>
    <property type="evidence" value="ECO:0000318"/>
    <property type="project" value="GO_Central"/>
</dbReference>
<dbReference type="FunFam" id="3.80.10.10:FF:000400">
    <property type="entry name" value="Nuclear pore complex protein NUP107"/>
    <property type="match status" value="1"/>
</dbReference>
<dbReference type="GO" id="GO:0004672">
    <property type="term" value="F:protein kinase activity"/>
    <property type="evidence" value="ECO:0000318"/>
    <property type="project" value="GO_Central"/>
</dbReference>
<keyword evidence="15" id="KW-0808">Transferase</keyword>
<evidence type="ECO:0000256" key="13">
    <source>
        <dbReference type="SAM" id="SignalP"/>
    </source>
</evidence>
<dbReference type="GO" id="GO:0005886">
    <property type="term" value="C:plasma membrane"/>
    <property type="evidence" value="ECO:0000318"/>
    <property type="project" value="GO_Central"/>
</dbReference>
<dbReference type="GO" id="GO:0099402">
    <property type="term" value="P:plant organ development"/>
    <property type="evidence" value="ECO:0007669"/>
    <property type="project" value="UniProtKB-ARBA"/>
</dbReference>
<dbReference type="Pfam" id="PF08263">
    <property type="entry name" value="LRRNT_2"/>
    <property type="match status" value="1"/>
</dbReference>
<evidence type="ECO:0000256" key="4">
    <source>
        <dbReference type="ARBA" id="ARBA00022692"/>
    </source>
</evidence>
<feature type="transmembrane region" description="Helical" evidence="12">
    <location>
        <begin position="604"/>
        <end position="626"/>
    </location>
</feature>
<keyword evidence="6" id="KW-0677">Repeat</keyword>
<keyword evidence="15" id="KW-0418">Kinase</keyword>
<dbReference type="FunFam" id="1.10.510.10:FF:000480">
    <property type="entry name" value="Pollen receptor-like kinase 1"/>
    <property type="match status" value="1"/>
</dbReference>
<keyword evidence="7" id="KW-0547">Nucleotide-binding</keyword>
<dbReference type="PROSITE" id="PS50011">
    <property type="entry name" value="PROTEIN_KINASE_DOM"/>
    <property type="match status" value="1"/>
</dbReference>
<keyword evidence="16" id="KW-1185">Reference proteome</keyword>
<name>A0A0K9PBC0_ZOSMR</name>
<dbReference type="InterPro" id="IPR000719">
    <property type="entry name" value="Prot_kinase_dom"/>
</dbReference>
<keyword evidence="4 12" id="KW-0812">Transmembrane</keyword>
<comment type="caution">
    <text evidence="15">The sequence shown here is derived from an EMBL/GenBank/DDBJ whole genome shotgun (WGS) entry which is preliminary data.</text>
</comment>
<proteinExistence type="predicted"/>
<dbReference type="FunFam" id="3.30.200.20:FF:000486">
    <property type="entry name" value="Leucine-rich repeat receptor-like protein kinase"/>
    <property type="match status" value="1"/>
</dbReference>
<keyword evidence="3" id="KW-0433">Leucine-rich repeat</keyword>
<dbReference type="Gene3D" id="3.30.200.20">
    <property type="entry name" value="Phosphorylase Kinase, domain 1"/>
    <property type="match status" value="1"/>
</dbReference>
<evidence type="ECO:0000313" key="16">
    <source>
        <dbReference type="Proteomes" id="UP000036987"/>
    </source>
</evidence>
<dbReference type="OrthoDB" id="5789657at2759"/>
<dbReference type="FunFam" id="3.80.10.10:FF:000095">
    <property type="entry name" value="LRR receptor-like serine/threonine-protein kinase GSO1"/>
    <property type="match status" value="1"/>
</dbReference>
<dbReference type="GO" id="GO:0005524">
    <property type="term" value="F:ATP binding"/>
    <property type="evidence" value="ECO:0007669"/>
    <property type="project" value="UniProtKB-KW"/>
</dbReference>
<keyword evidence="9 12" id="KW-1133">Transmembrane helix</keyword>
<keyword evidence="2" id="KW-0597">Phosphoprotein</keyword>
<keyword evidence="11 15" id="KW-0675">Receptor</keyword>
<sequence length="1049" mass="116110">MHSKLHFYLPFCFLLLTSLSLSKGETGDGDIRALLEFRKGIREDFSSNVLASWSLTSSSSSADAPRDWYGVSCDDTGAVISIALDEIGLSGEVKFATLIGMSSLQSLSLSGNNLTGRIVPTLGSMSTLRHLDLSRNQFYGKIPEKMMELLGINYMNFSFNKFEGTFPDGIGKMEQLRQLDVRSNRIWGDVSSLLSEMRNVDYLDLSENDFYGDLRSLVSEDLSSLGDTMRYINFSHNKLSGGFFLENAMGMFRNLEILDVSNNALIGNLSKLDFGSNMKIFKAANNHFSGSLPEKLFGSQIPLKELDLSQNSFTGSVWSINSSSLNVLNLSSNDLSGGLPLSIGGCMQVDFSRNKLSGKLSAMRNWGSSLEVIDLSSNELSGRLPNVASQFGSLLSIKIRDNSLEGGFPFQSHPRISTIDLSLNKLNGFVPPSLFTSSNLTNLNLSGNHFTGHIVIQIPRSVDSLVLSNYPHLESLDLSNNSLSGHITPDISFFSMLKLLYLQMNSFSGHIPFEISKVDKLESIDLSSNHLSGKIPDFAQSNLKQFNVSYNDLVGIVPHSLRMFLDSSFHPGNPLLIFPTKPNGKSEGSEITGSENHRHHFNSVMVIMLGSIGGALFIFCLFMALYRIKKKESCGRTIFVNQSCGGRKHGVSSLNFLQPHQNSQFSNGHMLNSDVRNITSEKEIVTEPDERVFFERNVGMADVESMKTGMASNNCCPKSGGFKSPPGSPLNSLQEQPVVLSVYSPDRLKGELFYLDTSLVFTAEELSRAPAEVLGRSSHGTSYKATLGDGHALTVKWLRVGLVKRKKEFAKEMKKIGTMRHPNIIPFRAYYWGPREQERLIISDYVNGDSLALHLHESTPRRYSRLTFPQRLKITIDIARCLCYLHQNKGIPHGNLKPTNILLSGPELTARLTDYGLHHLMTLSGTTEQMLNLGALGYRAPELSNAPKPLPSFKADVYAFGVITMELLTRRSAGDIISGQVGAVDLTDWVRTYVREGRGFECFDRYIAGLEEAPRAMDELLKMSLKCILPVNQRPNITTIFEDLSSISS</sequence>
<evidence type="ECO:0000256" key="3">
    <source>
        <dbReference type="ARBA" id="ARBA00022614"/>
    </source>
</evidence>
<evidence type="ECO:0000256" key="2">
    <source>
        <dbReference type="ARBA" id="ARBA00022553"/>
    </source>
</evidence>
<reference evidence="16" key="1">
    <citation type="journal article" date="2016" name="Nature">
        <title>The genome of the seagrass Zostera marina reveals angiosperm adaptation to the sea.</title>
        <authorList>
            <person name="Olsen J.L."/>
            <person name="Rouze P."/>
            <person name="Verhelst B."/>
            <person name="Lin Y.-C."/>
            <person name="Bayer T."/>
            <person name="Collen J."/>
            <person name="Dattolo E."/>
            <person name="De Paoli E."/>
            <person name="Dittami S."/>
            <person name="Maumus F."/>
            <person name="Michel G."/>
            <person name="Kersting A."/>
            <person name="Lauritano C."/>
            <person name="Lohaus R."/>
            <person name="Toepel M."/>
            <person name="Tonon T."/>
            <person name="Vanneste K."/>
            <person name="Amirebrahimi M."/>
            <person name="Brakel J."/>
            <person name="Bostroem C."/>
            <person name="Chovatia M."/>
            <person name="Grimwood J."/>
            <person name="Jenkins J.W."/>
            <person name="Jueterbock A."/>
            <person name="Mraz A."/>
            <person name="Stam W.T."/>
            <person name="Tice H."/>
            <person name="Bornberg-Bauer E."/>
            <person name="Green P.J."/>
            <person name="Pearson G.A."/>
            <person name="Procaccini G."/>
            <person name="Duarte C.M."/>
            <person name="Schmutz J."/>
            <person name="Reusch T.B.H."/>
            <person name="Van de Peer Y."/>
        </authorList>
    </citation>
    <scope>NUCLEOTIDE SEQUENCE [LARGE SCALE GENOMIC DNA]</scope>
    <source>
        <strain evidence="16">cv. Finnish</strain>
    </source>
</reference>
<dbReference type="Gene3D" id="3.80.10.10">
    <property type="entry name" value="Ribonuclease Inhibitor"/>
    <property type="match status" value="2"/>
</dbReference>
<evidence type="ECO:0000256" key="1">
    <source>
        <dbReference type="ARBA" id="ARBA00004167"/>
    </source>
</evidence>
<organism evidence="15 16">
    <name type="scientific">Zostera marina</name>
    <name type="common">Eelgrass</name>
    <dbReference type="NCBI Taxonomy" id="29655"/>
    <lineage>
        <taxon>Eukaryota</taxon>
        <taxon>Viridiplantae</taxon>
        <taxon>Streptophyta</taxon>
        <taxon>Embryophyta</taxon>
        <taxon>Tracheophyta</taxon>
        <taxon>Spermatophyta</taxon>
        <taxon>Magnoliopsida</taxon>
        <taxon>Liliopsida</taxon>
        <taxon>Zosteraceae</taxon>
        <taxon>Zostera</taxon>
    </lineage>
</organism>
<dbReference type="GO" id="GO:0009653">
    <property type="term" value="P:anatomical structure morphogenesis"/>
    <property type="evidence" value="ECO:0007669"/>
    <property type="project" value="UniProtKB-ARBA"/>
</dbReference>
<keyword evidence="5 13" id="KW-0732">Signal</keyword>
<feature type="chain" id="PRO_5005527757" evidence="13">
    <location>
        <begin position="25"/>
        <end position="1049"/>
    </location>
</feature>
<comment type="subcellular location">
    <subcellularLocation>
        <location evidence="1">Membrane</location>
        <topology evidence="1">Single-pass membrane protein</topology>
    </subcellularLocation>
</comment>
<dbReference type="InterPro" id="IPR053059">
    <property type="entry name" value="Inactive_SerThr-Kinase_ABA"/>
</dbReference>
<evidence type="ECO:0000256" key="12">
    <source>
        <dbReference type="SAM" id="Phobius"/>
    </source>
</evidence>
<evidence type="ECO:0000256" key="7">
    <source>
        <dbReference type="ARBA" id="ARBA00022741"/>
    </source>
</evidence>
<dbReference type="InterPro" id="IPR001611">
    <property type="entry name" value="Leu-rich_rpt"/>
</dbReference>
<evidence type="ECO:0000256" key="9">
    <source>
        <dbReference type="ARBA" id="ARBA00022989"/>
    </source>
</evidence>
<evidence type="ECO:0000256" key="6">
    <source>
        <dbReference type="ARBA" id="ARBA00022737"/>
    </source>
</evidence>
<dbReference type="SUPFAM" id="SSF56112">
    <property type="entry name" value="Protein kinase-like (PK-like)"/>
    <property type="match status" value="1"/>
</dbReference>
<keyword evidence="8" id="KW-0067">ATP-binding</keyword>
<evidence type="ECO:0000256" key="10">
    <source>
        <dbReference type="ARBA" id="ARBA00023136"/>
    </source>
</evidence>
<evidence type="ECO:0000256" key="11">
    <source>
        <dbReference type="ARBA" id="ARBA00023170"/>
    </source>
</evidence>
<keyword evidence="10 12" id="KW-0472">Membrane</keyword>
<dbReference type="InterPro" id="IPR032675">
    <property type="entry name" value="LRR_dom_sf"/>
</dbReference>
<evidence type="ECO:0000256" key="5">
    <source>
        <dbReference type="ARBA" id="ARBA00022729"/>
    </source>
</evidence>
<dbReference type="PANTHER" id="PTHR48003">
    <property type="entry name" value="OS07G0626500 PROTEIN"/>
    <property type="match status" value="1"/>
</dbReference>
<protein>
    <submittedName>
        <fullName evidence="15">Leucine-rich receptor-like protein kinase family protein</fullName>
    </submittedName>
</protein>
<evidence type="ECO:0000313" key="15">
    <source>
        <dbReference type="EMBL" id="KMZ66251.1"/>
    </source>
</evidence>
<dbReference type="Pfam" id="PF00069">
    <property type="entry name" value="Pkinase"/>
    <property type="match status" value="1"/>
</dbReference>
<dbReference type="EMBL" id="LFYR01000981">
    <property type="protein sequence ID" value="KMZ66251.1"/>
    <property type="molecule type" value="Genomic_DNA"/>
</dbReference>
<evidence type="ECO:0000256" key="8">
    <source>
        <dbReference type="ARBA" id="ARBA00022840"/>
    </source>
</evidence>
<dbReference type="InterPro" id="IPR011009">
    <property type="entry name" value="Kinase-like_dom_sf"/>
</dbReference>
<dbReference type="InterPro" id="IPR013210">
    <property type="entry name" value="LRR_N_plant-typ"/>
</dbReference>
<dbReference type="Pfam" id="PF00560">
    <property type="entry name" value="LRR_1"/>
    <property type="match status" value="7"/>
</dbReference>
<feature type="signal peptide" evidence="13">
    <location>
        <begin position="1"/>
        <end position="24"/>
    </location>
</feature>
<dbReference type="AlphaFoldDB" id="A0A0K9PBC0"/>
<dbReference type="PANTHER" id="PTHR48003:SF5">
    <property type="entry name" value="OS07G0626500 PROTEIN"/>
    <property type="match status" value="1"/>
</dbReference>
<feature type="domain" description="Protein kinase" evidence="14">
    <location>
        <begin position="768"/>
        <end position="1047"/>
    </location>
</feature>
<accession>A0A0K9PBC0</accession>
<dbReference type="STRING" id="29655.A0A0K9PBC0"/>
<gene>
    <name evidence="15" type="ORF">ZOSMA_2G02610</name>
</gene>
<dbReference type="Gene3D" id="1.10.510.10">
    <property type="entry name" value="Transferase(Phosphotransferase) domain 1"/>
    <property type="match status" value="1"/>
</dbReference>
<dbReference type="Proteomes" id="UP000036987">
    <property type="component" value="Unassembled WGS sequence"/>
</dbReference>
<dbReference type="OMA" id="VMDCIDR"/>
<evidence type="ECO:0000259" key="14">
    <source>
        <dbReference type="PROSITE" id="PS50011"/>
    </source>
</evidence>